<sequence length="69" mass="7543">MGGSQSLYPNIADALCLCYNFFMRITSVNRTAAVPSIPRLPSREVAVSAVPGDVRRAARIIEHPWRADG</sequence>
<name>A0A426XR73_ENSVE</name>
<accession>A0A426XR73</accession>
<dbReference type="Proteomes" id="UP000287651">
    <property type="component" value="Unassembled WGS sequence"/>
</dbReference>
<protein>
    <submittedName>
        <fullName evidence="1">Uncharacterized protein</fullName>
    </submittedName>
</protein>
<dbReference type="AlphaFoldDB" id="A0A426XR73"/>
<evidence type="ECO:0000313" key="2">
    <source>
        <dbReference type="Proteomes" id="UP000287651"/>
    </source>
</evidence>
<proteinExistence type="predicted"/>
<gene>
    <name evidence="1" type="ORF">B296_00050446</name>
</gene>
<comment type="caution">
    <text evidence="1">The sequence shown here is derived from an EMBL/GenBank/DDBJ whole genome shotgun (WGS) entry which is preliminary data.</text>
</comment>
<dbReference type="EMBL" id="AMZH03018189">
    <property type="protein sequence ID" value="RRT41931.1"/>
    <property type="molecule type" value="Genomic_DNA"/>
</dbReference>
<organism evidence="1 2">
    <name type="scientific">Ensete ventricosum</name>
    <name type="common">Abyssinian banana</name>
    <name type="synonym">Musa ensete</name>
    <dbReference type="NCBI Taxonomy" id="4639"/>
    <lineage>
        <taxon>Eukaryota</taxon>
        <taxon>Viridiplantae</taxon>
        <taxon>Streptophyta</taxon>
        <taxon>Embryophyta</taxon>
        <taxon>Tracheophyta</taxon>
        <taxon>Spermatophyta</taxon>
        <taxon>Magnoliopsida</taxon>
        <taxon>Liliopsida</taxon>
        <taxon>Zingiberales</taxon>
        <taxon>Musaceae</taxon>
        <taxon>Ensete</taxon>
    </lineage>
</organism>
<evidence type="ECO:0000313" key="1">
    <source>
        <dbReference type="EMBL" id="RRT41931.1"/>
    </source>
</evidence>
<reference evidence="1 2" key="1">
    <citation type="journal article" date="2014" name="Agronomy (Basel)">
        <title>A Draft Genome Sequence for Ensete ventricosum, the Drought-Tolerant Tree Against Hunger.</title>
        <authorList>
            <person name="Harrison J."/>
            <person name="Moore K.A."/>
            <person name="Paszkiewicz K."/>
            <person name="Jones T."/>
            <person name="Grant M."/>
            <person name="Ambacheew D."/>
            <person name="Muzemil S."/>
            <person name="Studholme D.J."/>
        </authorList>
    </citation>
    <scope>NUCLEOTIDE SEQUENCE [LARGE SCALE GENOMIC DNA]</scope>
</reference>